<dbReference type="SMART" id="SM00743">
    <property type="entry name" value="Agenet"/>
    <property type="match status" value="4"/>
</dbReference>
<evidence type="ECO:0000313" key="5">
    <source>
        <dbReference type="Proteomes" id="UP000235220"/>
    </source>
</evidence>
<dbReference type="RefSeq" id="XP_018808853.1">
    <property type="nucleotide sequence ID" value="XM_018953308.2"/>
</dbReference>
<dbReference type="GeneID" id="108982042"/>
<proteinExistence type="predicted"/>
<dbReference type="PANTHER" id="PTHR31917:SF153">
    <property type="entry name" value="DUF724 DOMAIN-CONTAINING PROTEIN 3-RELATED"/>
    <property type="match status" value="1"/>
</dbReference>
<dbReference type="InterPro" id="IPR014002">
    <property type="entry name" value="Agenet_dom_plant"/>
</dbReference>
<evidence type="ECO:0000256" key="2">
    <source>
        <dbReference type="ARBA" id="ARBA00022604"/>
    </source>
</evidence>
<sequence>MGCFESSCESESNHLFSLGTEVEVSNDEPGFKGSWYLATIIELPTPKKLKKARVEYRTLITDDGSEQLKEYVDPAYIRPLPPQEVAAQDLEHGEVVGAYCREGWWTGVVVKVLGNSKYRVFFENPPDVIEFDRKDLRVYLEWLNGKWVRPEKLQETGSIFSSGMDVEVNVKKENLCDAWFPAILIKDNRDDTFLVKYKSSRNGVEADFGSITVDLLHIRLSPPPPHADKKYDVLEKVDAFCDFAWRAGVIARRITDKYLVYFKHANEDRIIDQSKIRPRVVWKDGKWVSRYQEVLLAPDIQEHLRHAKTTSNPEGTVQVESSGVTKDDMGNKTPLSANSLKNLIELSSPGDEKEAQYTSTQSMKKMKLPTTPHGNSTDSHPSKKLITRRTAGEMLFAAECQLRKQRKKISTEAVSRLDTANSGGKKTRHSEVDGNKPSAVDATEVWPKQQKHSQLDSEKTNSGKRKKRISMKSKVKSPPSSASGGGTAKEIVCEGASKEAGMPIIIGLEAKGMGGSDSGNCGQLLDQKKNTNSPTEDRPMVVSSQLASDSSLAYLLHSLGLCLDMEIDQQKSGGNSIKRKRGRPRKVVVTSSKASEEGKEQNGAGGAADGTVKEDCPTQEVASDMLTEGKSADPHDVSTTNDVGSTSVATSGNMDDDDQPLSKWFVGMLHCPTSVKESKLSPGRTIDECEEAREQVDIVRQVPAADATACMLDENRKLPFVKSSPVWKAIESMEIFIIMPQNPHFLPLGKCKEECREGLAIGNMVTFASLVEKISKLRLDDPRSTFDGYLESLLDLEKHGFDVTVVRGRINELLSIKDGQGRFLSESKDVECKMLHCNREKTEMAEEMANIIEQMAELQKKHALIKSELRNKKHEISRLQIRVDAINRDIQSGRLDFEKAAAAPWKLG</sequence>
<keyword evidence="1" id="KW-0813">Transport</keyword>
<dbReference type="KEGG" id="jre:108982042"/>
<feature type="compositionally biased region" description="Basic residues" evidence="4">
    <location>
        <begin position="577"/>
        <end position="586"/>
    </location>
</feature>
<dbReference type="CDD" id="cd20405">
    <property type="entry name" value="Tudor_Agenet_AtDUF_rpt1_3"/>
    <property type="match status" value="1"/>
</dbReference>
<keyword evidence="2" id="KW-0341">Growth regulation</keyword>
<dbReference type="PANTHER" id="PTHR31917">
    <property type="entry name" value="AGENET DOMAIN-CONTAINING PROTEIN-RELATED"/>
    <property type="match status" value="1"/>
</dbReference>
<dbReference type="STRING" id="51240.A0A2I4DNX1"/>
<feature type="region of interest" description="Disordered" evidence="4">
    <location>
        <begin position="571"/>
        <end position="613"/>
    </location>
</feature>
<reference evidence="6" key="1">
    <citation type="submission" date="2025-08" db="UniProtKB">
        <authorList>
            <consortium name="RefSeq"/>
        </authorList>
    </citation>
    <scope>IDENTIFICATION</scope>
    <source>
        <tissue evidence="6">Leaves</tissue>
    </source>
</reference>
<feature type="region of interest" description="Disordered" evidence="4">
    <location>
        <begin position="516"/>
        <end position="538"/>
    </location>
</feature>
<feature type="coiled-coil region" evidence="3">
    <location>
        <begin position="841"/>
        <end position="889"/>
    </location>
</feature>
<feature type="compositionally biased region" description="Basic residues" evidence="4">
    <location>
        <begin position="462"/>
        <end position="475"/>
    </location>
</feature>
<dbReference type="Pfam" id="PF05266">
    <property type="entry name" value="DUF724"/>
    <property type="match status" value="1"/>
</dbReference>
<feature type="compositionally biased region" description="Polar residues" evidence="4">
    <location>
        <begin position="310"/>
        <end position="324"/>
    </location>
</feature>
<keyword evidence="3" id="KW-0175">Coiled coil</keyword>
<dbReference type="Pfam" id="PF05641">
    <property type="entry name" value="Agenet"/>
    <property type="match status" value="3"/>
</dbReference>
<name>A0A2I4DNX1_JUGRE</name>
<dbReference type="AlphaFoldDB" id="A0A2I4DNX1"/>
<keyword evidence="5" id="KW-1185">Reference proteome</keyword>
<feature type="region of interest" description="Disordered" evidence="4">
    <location>
        <begin position="627"/>
        <end position="657"/>
    </location>
</feature>
<accession>A0A2I4DNX1</accession>
<evidence type="ECO:0000256" key="3">
    <source>
        <dbReference type="SAM" id="Coils"/>
    </source>
</evidence>
<dbReference type="OrthoDB" id="687110at2759"/>
<protein>
    <submittedName>
        <fullName evidence="6">DUF724 domain-containing protein 2-like isoform X1</fullName>
    </submittedName>
</protein>
<evidence type="ECO:0000256" key="1">
    <source>
        <dbReference type="ARBA" id="ARBA00022448"/>
    </source>
</evidence>
<evidence type="ECO:0000256" key="4">
    <source>
        <dbReference type="SAM" id="MobiDB-lite"/>
    </source>
</evidence>
<dbReference type="Gramene" id="Jr11_16480_p1">
    <property type="protein sequence ID" value="cds.Jr11_16480_p1"/>
    <property type="gene ID" value="Jr11_16480"/>
</dbReference>
<organism evidence="5 6">
    <name type="scientific">Juglans regia</name>
    <name type="common">English walnut</name>
    <dbReference type="NCBI Taxonomy" id="51240"/>
    <lineage>
        <taxon>Eukaryota</taxon>
        <taxon>Viridiplantae</taxon>
        <taxon>Streptophyta</taxon>
        <taxon>Embryophyta</taxon>
        <taxon>Tracheophyta</taxon>
        <taxon>Spermatophyta</taxon>
        <taxon>Magnoliopsida</taxon>
        <taxon>eudicotyledons</taxon>
        <taxon>Gunneridae</taxon>
        <taxon>Pentapetalae</taxon>
        <taxon>rosids</taxon>
        <taxon>fabids</taxon>
        <taxon>Fagales</taxon>
        <taxon>Juglandaceae</taxon>
        <taxon>Juglans</taxon>
    </lineage>
</organism>
<feature type="compositionally biased region" description="Polar residues" evidence="4">
    <location>
        <begin position="637"/>
        <end position="653"/>
    </location>
</feature>
<evidence type="ECO:0000313" key="6">
    <source>
        <dbReference type="RefSeq" id="XP_018808853.1"/>
    </source>
</evidence>
<feature type="region of interest" description="Disordered" evidence="4">
    <location>
        <begin position="310"/>
        <end position="384"/>
    </location>
</feature>
<dbReference type="InterPro" id="IPR007930">
    <property type="entry name" value="DUF724"/>
</dbReference>
<dbReference type="Proteomes" id="UP000235220">
    <property type="component" value="Chromosome 11"/>
</dbReference>
<dbReference type="CDD" id="cd20406">
    <property type="entry name" value="Tudor_Agenet_AtDUF_rpt2_4"/>
    <property type="match status" value="2"/>
</dbReference>
<dbReference type="InterPro" id="IPR008395">
    <property type="entry name" value="Agenet-like_dom"/>
</dbReference>
<dbReference type="FunCoup" id="A0A2I4DNX1">
    <property type="interactions" value="2186"/>
</dbReference>
<feature type="region of interest" description="Disordered" evidence="4">
    <location>
        <begin position="404"/>
        <end position="488"/>
    </location>
</feature>
<gene>
    <name evidence="6" type="primary">LOC108982042</name>
</gene>